<dbReference type="InterPro" id="IPR038846">
    <property type="entry name" value="RPC9"/>
</dbReference>
<evidence type="ECO:0000256" key="12">
    <source>
        <dbReference type="ARBA" id="ARBA00045808"/>
    </source>
</evidence>
<proteinExistence type="inferred from homology"/>
<keyword evidence="6" id="KW-0240">DNA-directed RNA polymerase</keyword>
<name>A0A9D4BIT4_DREPO</name>
<keyword evidence="9" id="KW-0539">Nucleus</keyword>
<keyword evidence="8" id="KW-0804">Transcription</keyword>
<evidence type="ECO:0000256" key="7">
    <source>
        <dbReference type="ARBA" id="ARBA00023136"/>
    </source>
</evidence>
<reference evidence="15" key="2">
    <citation type="submission" date="2020-11" db="EMBL/GenBank/DDBJ databases">
        <authorList>
            <person name="McCartney M.A."/>
            <person name="Auch B."/>
            <person name="Kono T."/>
            <person name="Mallez S."/>
            <person name="Becker A."/>
            <person name="Gohl D.M."/>
            <person name="Silverstein K.A.T."/>
            <person name="Koren S."/>
            <person name="Bechman K.B."/>
            <person name="Herman A."/>
            <person name="Abrahante J.E."/>
            <person name="Garbe J."/>
        </authorList>
    </citation>
    <scope>NUCLEOTIDE SEQUENCE</scope>
    <source>
        <strain evidence="15">Duluth1</strain>
        <tissue evidence="15">Whole animal</tissue>
    </source>
</reference>
<comment type="caution">
    <text evidence="15">The sequence shown here is derived from an EMBL/GenBank/DDBJ whole genome shotgun (WGS) entry which is preliminary data.</text>
</comment>
<dbReference type="EMBL" id="JAIWYP010000016">
    <property type="protein sequence ID" value="KAH3696339.1"/>
    <property type="molecule type" value="Genomic_DNA"/>
</dbReference>
<accession>A0A9D4BIT4</accession>
<feature type="domain" description="RNA polymerase Rpb4/RPC9 core" evidence="14">
    <location>
        <begin position="15"/>
        <end position="136"/>
    </location>
</feature>
<evidence type="ECO:0000256" key="2">
    <source>
        <dbReference type="ARBA" id="ARBA00004413"/>
    </source>
</evidence>
<dbReference type="PANTHER" id="PTHR15561:SF0">
    <property type="entry name" value="DNA-DIRECTED RNA POLYMERASE III SUBUNIT RPC9"/>
    <property type="match status" value="1"/>
</dbReference>
<evidence type="ECO:0000256" key="8">
    <source>
        <dbReference type="ARBA" id="ARBA00023163"/>
    </source>
</evidence>
<dbReference type="InterPro" id="IPR005574">
    <property type="entry name" value="Rpb4/RPC9"/>
</dbReference>
<dbReference type="Gene3D" id="1.20.1250.40">
    <property type="match status" value="1"/>
</dbReference>
<dbReference type="SMART" id="SM00657">
    <property type="entry name" value="RPOL4c"/>
    <property type="match status" value="1"/>
</dbReference>
<dbReference type="InterPro" id="IPR038324">
    <property type="entry name" value="Rpb4/RPC9_sf"/>
</dbReference>
<dbReference type="GO" id="GO:0005666">
    <property type="term" value="C:RNA polymerase III complex"/>
    <property type="evidence" value="ECO:0007669"/>
    <property type="project" value="InterPro"/>
</dbReference>
<evidence type="ECO:0000256" key="3">
    <source>
        <dbReference type="ARBA" id="ARBA00006898"/>
    </source>
</evidence>
<dbReference type="PANTHER" id="PTHR15561">
    <property type="entry name" value="CALCITONIN GENE-RELATED PEPTIDE-RECEPTOR COMPONENT PROTEIN"/>
    <property type="match status" value="1"/>
</dbReference>
<dbReference type="Pfam" id="PF03874">
    <property type="entry name" value="RNA_pol_Rpb4"/>
    <property type="match status" value="1"/>
</dbReference>
<dbReference type="InterPro" id="IPR006590">
    <property type="entry name" value="RNA_pol_Rpb4/RPC9_core"/>
</dbReference>
<dbReference type="GO" id="GO:0000166">
    <property type="term" value="F:nucleotide binding"/>
    <property type="evidence" value="ECO:0007669"/>
    <property type="project" value="InterPro"/>
</dbReference>
<evidence type="ECO:0000256" key="6">
    <source>
        <dbReference type="ARBA" id="ARBA00022478"/>
    </source>
</evidence>
<evidence type="ECO:0000256" key="10">
    <source>
        <dbReference type="ARBA" id="ARBA00043924"/>
    </source>
</evidence>
<protein>
    <recommendedName>
        <fullName evidence="4">DNA-directed RNA polymerase III subunit RPC9</fullName>
    </recommendedName>
    <alternativeName>
        <fullName evidence="13">DNA-directed RNA polymerase III subunit rpc9</fullName>
    </alternativeName>
</protein>
<dbReference type="GO" id="GO:0006384">
    <property type="term" value="P:transcription initiation at RNA polymerase III promoter"/>
    <property type="evidence" value="ECO:0007669"/>
    <property type="project" value="InterPro"/>
</dbReference>
<comment type="function">
    <text evidence="10">Accessory protein for the calcitonin gene-related peptide (CGRP) receptor. It modulates CGRP responsiveness in a variety of tissues.</text>
</comment>
<dbReference type="InterPro" id="IPR010997">
    <property type="entry name" value="HRDC-like_sf"/>
</dbReference>
<keyword evidence="7" id="KW-0472">Membrane</keyword>
<evidence type="ECO:0000256" key="13">
    <source>
        <dbReference type="ARBA" id="ARBA00073026"/>
    </source>
</evidence>
<evidence type="ECO:0000256" key="9">
    <source>
        <dbReference type="ARBA" id="ARBA00023242"/>
    </source>
</evidence>
<keyword evidence="16" id="KW-1185">Reference proteome</keyword>
<comment type="function">
    <text evidence="12">DNA-dependent RNA polymerase catalyzes the transcription of DNA into RNA using the four ribonucleoside triphosphates as substrates. Specific peripheric component of RNA polymerase III (Pol III) which synthesizes small non-coding RNAs including 5S rRNA, snRNAs, tRNAs and miRNAs from at least 500 distinct genomic loci. With POLR3H/RPC8 forms a mobile stalk that protrudes from Pol III core and functions primarily in transcription initiation. Pol III plays a key role in sensing and limiting infection by intracellular bacteria and DNA viruses. Acts as nuclear and cytosolic DNA sensor involved in innate immune response. Can sense non-self dsDNA that serves as template for transcription into dsRNA. The non-self RNA polymerase III transcripts, such as Epstein-Barr virus-encoded RNAs (EBERs) induce type I interferon and NF-kappa-B through the RIG-I pathway.</text>
</comment>
<evidence type="ECO:0000256" key="5">
    <source>
        <dbReference type="ARBA" id="ARBA00022475"/>
    </source>
</evidence>
<dbReference type="GO" id="GO:0005886">
    <property type="term" value="C:plasma membrane"/>
    <property type="evidence" value="ECO:0007669"/>
    <property type="project" value="UniProtKB-SubCell"/>
</dbReference>
<comment type="similarity">
    <text evidence="3">Belongs to the eukaryotic RPC9 RNA polymerase subunit family.</text>
</comment>
<evidence type="ECO:0000256" key="1">
    <source>
        <dbReference type="ARBA" id="ARBA00004123"/>
    </source>
</evidence>
<evidence type="ECO:0000256" key="4">
    <source>
        <dbReference type="ARBA" id="ARBA00016672"/>
    </source>
</evidence>
<reference evidence="15" key="1">
    <citation type="journal article" date="2019" name="bioRxiv">
        <title>The Genome of the Zebra Mussel, Dreissena polymorpha: A Resource for Invasive Species Research.</title>
        <authorList>
            <person name="McCartney M.A."/>
            <person name="Auch B."/>
            <person name="Kono T."/>
            <person name="Mallez S."/>
            <person name="Zhang Y."/>
            <person name="Obille A."/>
            <person name="Becker A."/>
            <person name="Abrahante J.E."/>
            <person name="Garbe J."/>
            <person name="Badalamenti J.P."/>
            <person name="Herman A."/>
            <person name="Mangelson H."/>
            <person name="Liachko I."/>
            <person name="Sullivan S."/>
            <person name="Sone E.D."/>
            <person name="Koren S."/>
            <person name="Silverstein K.A.T."/>
            <person name="Beckman K.B."/>
            <person name="Gohl D.M."/>
        </authorList>
    </citation>
    <scope>NUCLEOTIDE SEQUENCE</scope>
    <source>
        <strain evidence="15">Duluth1</strain>
        <tissue evidence="15">Whole animal</tissue>
    </source>
</reference>
<comment type="subunit">
    <text evidence="11">Component of the RNA polymerase III complex consisting of 17 subunits: a ten-subunit horseshoe-shaped catalytic core composed of POLR3A/RPC1, POLR3B/RPC2, POLR1C/RPAC1, POLR1D/RPAC2, POLR3K/RPC10, POLR2E/RPABC1, POLR2F/RPABC2, POLR2H/RPABC3, POLR2K/RPABC4 and POLR2L/RPABC5; a mobile stalk composed of two subunits POLR3H/RPC8 and CRCP/RPC9, protruding from the core and functioning primarily in transcription initiation; and additional subunits homologous to general transcription factors of the RNA polymerase II machinery, POLR3C/RPC3-POLR3F/RPC6-POLR3G/RPC7 heterotrimer required for transcription initiation and POLR3D/RPC4-POLR3E/RPC5 heterodimer involved in both transcription initiation and termination.</text>
</comment>
<dbReference type="SUPFAM" id="SSF47819">
    <property type="entry name" value="HRDC-like"/>
    <property type="match status" value="1"/>
</dbReference>
<dbReference type="FunFam" id="1.20.1250.40:FF:000002">
    <property type="entry name" value="DNA-directed RNA polymerase III subunit RPC9"/>
    <property type="match status" value="1"/>
</dbReference>
<dbReference type="Proteomes" id="UP000828390">
    <property type="component" value="Unassembled WGS sequence"/>
</dbReference>
<evidence type="ECO:0000259" key="14">
    <source>
        <dbReference type="SMART" id="SM00657"/>
    </source>
</evidence>
<keyword evidence="5" id="KW-1003">Cell membrane</keyword>
<comment type="subcellular location">
    <subcellularLocation>
        <location evidence="2">Cell membrane</location>
        <topology evidence="2">Peripheral membrane protein</topology>
        <orientation evidence="2">Cytoplasmic side</orientation>
    </subcellularLocation>
    <subcellularLocation>
        <location evidence="1">Nucleus</location>
    </subcellularLocation>
</comment>
<evidence type="ECO:0000313" key="15">
    <source>
        <dbReference type="EMBL" id="KAH3696339.1"/>
    </source>
</evidence>
<gene>
    <name evidence="15" type="ORF">DPMN_083802</name>
</gene>
<organism evidence="15 16">
    <name type="scientific">Dreissena polymorpha</name>
    <name type="common">Zebra mussel</name>
    <name type="synonym">Mytilus polymorpha</name>
    <dbReference type="NCBI Taxonomy" id="45954"/>
    <lineage>
        <taxon>Eukaryota</taxon>
        <taxon>Metazoa</taxon>
        <taxon>Spiralia</taxon>
        <taxon>Lophotrochozoa</taxon>
        <taxon>Mollusca</taxon>
        <taxon>Bivalvia</taxon>
        <taxon>Autobranchia</taxon>
        <taxon>Heteroconchia</taxon>
        <taxon>Euheterodonta</taxon>
        <taxon>Imparidentia</taxon>
        <taxon>Neoheterodontei</taxon>
        <taxon>Myida</taxon>
        <taxon>Dreissenoidea</taxon>
        <taxon>Dreissenidae</taxon>
        <taxon>Dreissena</taxon>
    </lineage>
</organism>
<sequence length="152" mass="17413">MQDFVLFMLADLFAMEVTNEKSAMLSNYEVLNLLNDIQKGHNKQKKMHTNLATVSYEIVQYLEKTACAKQSPEVIANFMKALEPFKLTKAEKLQLLNLCPKAAVEIQLIVEESEERLTEDQIYQLLDIVSEQLPGAEEQVEMEAEENTNEEN</sequence>
<evidence type="ECO:0000313" key="16">
    <source>
        <dbReference type="Proteomes" id="UP000828390"/>
    </source>
</evidence>
<dbReference type="AlphaFoldDB" id="A0A9D4BIT4"/>
<evidence type="ECO:0000256" key="11">
    <source>
        <dbReference type="ARBA" id="ARBA00044007"/>
    </source>
</evidence>